<dbReference type="EMBL" id="BJYF01000006">
    <property type="protein sequence ID" value="GEN59377.1"/>
    <property type="molecule type" value="Genomic_DNA"/>
</dbReference>
<keyword evidence="1" id="KW-0175">Coiled coil</keyword>
<comment type="caution">
    <text evidence="3">The sequence shown here is derived from an EMBL/GenBank/DDBJ whole genome shotgun (WGS) entry which is preliminary data.</text>
</comment>
<evidence type="ECO:0000256" key="1">
    <source>
        <dbReference type="SAM" id="Coils"/>
    </source>
</evidence>
<dbReference type="OrthoDB" id="7219852at2"/>
<dbReference type="Proteomes" id="UP000321635">
    <property type="component" value="Unassembled WGS sequence"/>
</dbReference>
<gene>
    <name evidence="3" type="ORF">ANI02nite_12610</name>
</gene>
<feature type="region of interest" description="Disordered" evidence="2">
    <location>
        <begin position="1"/>
        <end position="22"/>
    </location>
</feature>
<name>A0A511X8U7_9PROT</name>
<dbReference type="InterPro" id="IPR009636">
    <property type="entry name" value="SCAF"/>
</dbReference>
<dbReference type="AlphaFoldDB" id="A0A511X8U7"/>
<dbReference type="STRING" id="1120919.GCA_000429165_02009"/>
<evidence type="ECO:0000313" key="4">
    <source>
        <dbReference type="Proteomes" id="UP000321635"/>
    </source>
</evidence>
<organism evidence="3 4">
    <name type="scientific">Acetobacter nitrogenifigens DSM 23921 = NBRC 105050</name>
    <dbReference type="NCBI Taxonomy" id="1120919"/>
    <lineage>
        <taxon>Bacteria</taxon>
        <taxon>Pseudomonadati</taxon>
        <taxon>Pseudomonadota</taxon>
        <taxon>Alphaproteobacteria</taxon>
        <taxon>Acetobacterales</taxon>
        <taxon>Acetobacteraceae</taxon>
        <taxon>Acetobacter</taxon>
    </lineage>
</organism>
<keyword evidence="4" id="KW-1185">Reference proteome</keyword>
<dbReference type="RefSeq" id="WP_026397945.1">
    <property type="nucleotide sequence ID" value="NZ_AUBI01000006.1"/>
</dbReference>
<evidence type="ECO:0000313" key="3">
    <source>
        <dbReference type="EMBL" id="GEN59377.1"/>
    </source>
</evidence>
<reference evidence="3 4" key="1">
    <citation type="submission" date="2019-07" db="EMBL/GenBank/DDBJ databases">
        <title>Whole genome shotgun sequence of Acetobacter nitrogenifigens NBRC 105050.</title>
        <authorList>
            <person name="Hosoyama A."/>
            <person name="Uohara A."/>
            <person name="Ohji S."/>
            <person name="Ichikawa N."/>
        </authorList>
    </citation>
    <scope>NUCLEOTIDE SEQUENCE [LARGE SCALE GENOMIC DNA]</scope>
    <source>
        <strain evidence="3 4">NBRC 105050</strain>
    </source>
</reference>
<protein>
    <submittedName>
        <fullName evidence="3">Uncharacterized protein</fullName>
    </submittedName>
</protein>
<sequence>MSSDKHSSSLGNETIGRDLSQGAQSAADSVANAFSGQLAQVQADLAEARARSVALETELTNAHAEAQANAEARVAEILLMKRNAAIREAAIGVGFVDMDCLPLLDTSRVSISEDGSIIGVDDAFSALKSNKPFLFSCKDGENRKTGAARPAVAPRERTPVFSSVRDMTDAEYRASLKRVAPSYARRSN</sequence>
<proteinExistence type="predicted"/>
<accession>A0A511X8U7</accession>
<dbReference type="Pfam" id="PF06810">
    <property type="entry name" value="Phage_scaffold"/>
    <property type="match status" value="1"/>
</dbReference>
<feature type="coiled-coil region" evidence="1">
    <location>
        <begin position="31"/>
        <end position="65"/>
    </location>
</feature>
<evidence type="ECO:0000256" key="2">
    <source>
        <dbReference type="SAM" id="MobiDB-lite"/>
    </source>
</evidence>